<comment type="caution">
    <text evidence="1">The sequence shown here is derived from an EMBL/GenBank/DDBJ whole genome shotgun (WGS) entry which is preliminary data.</text>
</comment>
<reference evidence="1" key="1">
    <citation type="submission" date="2019-11" db="EMBL/GenBank/DDBJ databases">
        <title>Nori genome reveals adaptations in red seaweeds to the harsh intertidal environment.</title>
        <authorList>
            <person name="Wang D."/>
            <person name="Mao Y."/>
        </authorList>
    </citation>
    <scope>NUCLEOTIDE SEQUENCE</scope>
    <source>
        <tissue evidence="1">Gametophyte</tissue>
    </source>
</reference>
<evidence type="ECO:0000313" key="2">
    <source>
        <dbReference type="Proteomes" id="UP000798662"/>
    </source>
</evidence>
<gene>
    <name evidence="1" type="ORF">I4F81_006151</name>
</gene>
<accession>A0ACC3C0D5</accession>
<keyword evidence="2" id="KW-1185">Reference proteome</keyword>
<proteinExistence type="predicted"/>
<organism evidence="1 2">
    <name type="scientific">Pyropia yezoensis</name>
    <name type="common">Susabi-nori</name>
    <name type="synonym">Porphyra yezoensis</name>
    <dbReference type="NCBI Taxonomy" id="2788"/>
    <lineage>
        <taxon>Eukaryota</taxon>
        <taxon>Rhodophyta</taxon>
        <taxon>Bangiophyceae</taxon>
        <taxon>Bangiales</taxon>
        <taxon>Bangiaceae</taxon>
        <taxon>Pyropia</taxon>
    </lineage>
</organism>
<protein>
    <submittedName>
        <fullName evidence="1">Uncharacterized protein</fullName>
    </submittedName>
</protein>
<dbReference type="Proteomes" id="UP000798662">
    <property type="component" value="Chromosome 2"/>
</dbReference>
<sequence>MQGKGAPCRPSEREEYRGGTSPRQAATGAAQQIRNAAVLAAAAAACATTHAGGGPPRRRVAFCGAVPAEYPAPSRSRNSQWYVVASAATPDGAGHGSRRPAGAQQLLGHVGVPQTVQCGFPRAPLSVWEPARATSSRGRCCGATPARRVARTHGWAFTYGSGHASSRTVRVAVRASKPRSLPRWAALTRTSSAEARDSFIGRGWQPEIGNDGALAAARREGLVHVCQVLRRLLGRR</sequence>
<dbReference type="EMBL" id="CM020619">
    <property type="protein sequence ID" value="KAK1863597.1"/>
    <property type="molecule type" value="Genomic_DNA"/>
</dbReference>
<name>A0ACC3C0D5_PYRYE</name>
<evidence type="ECO:0000313" key="1">
    <source>
        <dbReference type="EMBL" id="KAK1863597.1"/>
    </source>
</evidence>